<evidence type="ECO:0000313" key="2">
    <source>
        <dbReference type="EMBL" id="KAF5735254.1"/>
    </source>
</evidence>
<feature type="transmembrane region" description="Helical" evidence="1">
    <location>
        <begin position="104"/>
        <end position="120"/>
    </location>
</feature>
<dbReference type="EMBL" id="JAAARO010000015">
    <property type="protein sequence ID" value="KAF5735254.1"/>
    <property type="molecule type" value="Genomic_DNA"/>
</dbReference>
<keyword evidence="1" id="KW-0812">Transmembrane</keyword>
<dbReference type="InterPro" id="IPR050421">
    <property type="entry name" value="PPR"/>
</dbReference>
<organism evidence="2 3">
    <name type="scientific">Tripterygium wilfordii</name>
    <name type="common">Thunder God vine</name>
    <dbReference type="NCBI Taxonomy" id="458696"/>
    <lineage>
        <taxon>Eukaryota</taxon>
        <taxon>Viridiplantae</taxon>
        <taxon>Streptophyta</taxon>
        <taxon>Embryophyta</taxon>
        <taxon>Tracheophyta</taxon>
        <taxon>Spermatophyta</taxon>
        <taxon>Magnoliopsida</taxon>
        <taxon>eudicotyledons</taxon>
        <taxon>Gunneridae</taxon>
        <taxon>Pentapetalae</taxon>
        <taxon>rosids</taxon>
        <taxon>fabids</taxon>
        <taxon>Celastrales</taxon>
        <taxon>Celastraceae</taxon>
        <taxon>Tripterygium</taxon>
    </lineage>
</organism>
<evidence type="ECO:0008006" key="4">
    <source>
        <dbReference type="Google" id="ProtNLM"/>
    </source>
</evidence>
<evidence type="ECO:0000313" key="3">
    <source>
        <dbReference type="Proteomes" id="UP000593562"/>
    </source>
</evidence>
<dbReference type="PANTHER" id="PTHR47928:SF207">
    <property type="entry name" value="PENTATRICOPEPTIDE REPEAT-CONTAINING PROTEIN"/>
    <property type="match status" value="1"/>
</dbReference>
<dbReference type="InParanoid" id="A0A7J7CMH1"/>
<keyword evidence="1" id="KW-1133">Transmembrane helix</keyword>
<dbReference type="Gene3D" id="1.25.40.10">
    <property type="entry name" value="Tetratricopeptide repeat domain"/>
    <property type="match status" value="1"/>
</dbReference>
<accession>A0A7J7CMH1</accession>
<proteinExistence type="predicted"/>
<evidence type="ECO:0000256" key="1">
    <source>
        <dbReference type="SAM" id="Phobius"/>
    </source>
</evidence>
<sequence>MGLDFFNEMVNEYQAAPDINHYGCFVGMLGRARRLEEAKKKMALEITNEIVNDVIWRTLLGAFTFHGTIEMDTRKTMEMECQVTVLPTRELLDARPRTMPYRHLLVLVFQITAAILFYYAEVSWHYKSI</sequence>
<name>A0A7J7CMH1_TRIWF</name>
<keyword evidence="1" id="KW-0472">Membrane</keyword>
<dbReference type="AlphaFoldDB" id="A0A7J7CMH1"/>
<keyword evidence="3" id="KW-1185">Reference proteome</keyword>
<protein>
    <recommendedName>
        <fullName evidence="4">Pentatricopeptide repeat-containing protein</fullName>
    </recommendedName>
</protein>
<dbReference type="PANTHER" id="PTHR47928">
    <property type="entry name" value="REPEAT-CONTAINING PROTEIN, PUTATIVE-RELATED"/>
    <property type="match status" value="1"/>
</dbReference>
<dbReference type="InterPro" id="IPR011990">
    <property type="entry name" value="TPR-like_helical_dom_sf"/>
</dbReference>
<comment type="caution">
    <text evidence="2">The sequence shown here is derived from an EMBL/GenBank/DDBJ whole genome shotgun (WGS) entry which is preliminary data.</text>
</comment>
<dbReference type="Proteomes" id="UP000593562">
    <property type="component" value="Unassembled WGS sequence"/>
</dbReference>
<gene>
    <name evidence="2" type="ORF">HS088_TW15G00755</name>
</gene>
<reference evidence="2 3" key="1">
    <citation type="journal article" date="2020" name="Nat. Commun.">
        <title>Genome of Tripterygium wilfordii and identification of cytochrome P450 involved in triptolide biosynthesis.</title>
        <authorList>
            <person name="Tu L."/>
            <person name="Su P."/>
            <person name="Zhang Z."/>
            <person name="Gao L."/>
            <person name="Wang J."/>
            <person name="Hu T."/>
            <person name="Zhou J."/>
            <person name="Zhang Y."/>
            <person name="Zhao Y."/>
            <person name="Liu Y."/>
            <person name="Song Y."/>
            <person name="Tong Y."/>
            <person name="Lu Y."/>
            <person name="Yang J."/>
            <person name="Xu C."/>
            <person name="Jia M."/>
            <person name="Peters R.J."/>
            <person name="Huang L."/>
            <person name="Gao W."/>
        </authorList>
    </citation>
    <scope>NUCLEOTIDE SEQUENCE [LARGE SCALE GENOMIC DNA]</scope>
    <source>
        <strain evidence="3">cv. XIE 37</strain>
        <tissue evidence="2">Leaf</tissue>
    </source>
</reference>